<comment type="caution">
    <text evidence="2">The sequence shown here is derived from an EMBL/GenBank/DDBJ whole genome shotgun (WGS) entry which is preliminary data.</text>
</comment>
<dbReference type="AlphaFoldDB" id="A0A8S0U776"/>
<keyword evidence="3" id="KW-1185">Reference proteome</keyword>
<gene>
    <name evidence="2" type="ORF">OLEA9_A092442</name>
</gene>
<proteinExistence type="predicted"/>
<reference evidence="2 3" key="1">
    <citation type="submission" date="2019-12" db="EMBL/GenBank/DDBJ databases">
        <authorList>
            <person name="Alioto T."/>
            <person name="Alioto T."/>
            <person name="Gomez Garrido J."/>
        </authorList>
    </citation>
    <scope>NUCLEOTIDE SEQUENCE [LARGE SCALE GENOMIC DNA]</scope>
</reference>
<feature type="non-terminal residue" evidence="2">
    <location>
        <position position="94"/>
    </location>
</feature>
<feature type="region of interest" description="Disordered" evidence="1">
    <location>
        <begin position="66"/>
        <end position="94"/>
    </location>
</feature>
<evidence type="ECO:0000256" key="1">
    <source>
        <dbReference type="SAM" id="MobiDB-lite"/>
    </source>
</evidence>
<evidence type="ECO:0000313" key="3">
    <source>
        <dbReference type="Proteomes" id="UP000594638"/>
    </source>
</evidence>
<feature type="non-terminal residue" evidence="2">
    <location>
        <position position="1"/>
    </location>
</feature>
<evidence type="ECO:0000313" key="2">
    <source>
        <dbReference type="EMBL" id="CAA3012393.1"/>
    </source>
</evidence>
<dbReference type="Proteomes" id="UP000594638">
    <property type="component" value="Unassembled WGS sequence"/>
</dbReference>
<name>A0A8S0U776_OLEEU</name>
<feature type="compositionally biased region" description="Basic and acidic residues" evidence="1">
    <location>
        <begin position="75"/>
        <end position="87"/>
    </location>
</feature>
<sequence length="94" mass="11009">PSRPTEYGMGRRHQNDSKCNCTGWVEDVKMIAIICSFRMNCSFLHRRIYEDGDSLKSKQLVTFKPETTASKRGSRFQESRPEKEKSRITRSFLM</sequence>
<organism evidence="2 3">
    <name type="scientific">Olea europaea subsp. europaea</name>
    <dbReference type="NCBI Taxonomy" id="158383"/>
    <lineage>
        <taxon>Eukaryota</taxon>
        <taxon>Viridiplantae</taxon>
        <taxon>Streptophyta</taxon>
        <taxon>Embryophyta</taxon>
        <taxon>Tracheophyta</taxon>
        <taxon>Spermatophyta</taxon>
        <taxon>Magnoliopsida</taxon>
        <taxon>eudicotyledons</taxon>
        <taxon>Gunneridae</taxon>
        <taxon>Pentapetalae</taxon>
        <taxon>asterids</taxon>
        <taxon>lamiids</taxon>
        <taxon>Lamiales</taxon>
        <taxon>Oleaceae</taxon>
        <taxon>Oleeae</taxon>
        <taxon>Olea</taxon>
    </lineage>
</organism>
<dbReference type="Gramene" id="OE9A092442T1">
    <property type="protein sequence ID" value="OE9A092442C1"/>
    <property type="gene ID" value="OE9A092442"/>
</dbReference>
<protein>
    <submittedName>
        <fullName evidence="2">Uncharacterized protein</fullName>
    </submittedName>
</protein>
<accession>A0A8S0U776</accession>
<dbReference type="EMBL" id="CACTIH010007399">
    <property type="protein sequence ID" value="CAA3012393.1"/>
    <property type="molecule type" value="Genomic_DNA"/>
</dbReference>